<dbReference type="SUPFAM" id="SSF52833">
    <property type="entry name" value="Thioredoxin-like"/>
    <property type="match status" value="1"/>
</dbReference>
<dbReference type="AlphaFoldDB" id="A0A4Z0C528"/>
<feature type="active site" evidence="4">
    <location>
        <position position="68"/>
    </location>
</feature>
<dbReference type="RefSeq" id="WP_135262934.1">
    <property type="nucleotide sequence ID" value="NZ_SMLM01000001.1"/>
</dbReference>
<dbReference type="GO" id="GO:0034599">
    <property type="term" value="P:cellular response to oxidative stress"/>
    <property type="evidence" value="ECO:0007669"/>
    <property type="project" value="TreeGrafter"/>
</dbReference>
<dbReference type="InterPro" id="IPR000889">
    <property type="entry name" value="Glutathione_peroxidase"/>
</dbReference>
<dbReference type="InterPro" id="IPR013766">
    <property type="entry name" value="Thioredoxin_domain"/>
</dbReference>
<dbReference type="EMBL" id="SMLM01000001">
    <property type="protein sequence ID" value="TFZ06847.1"/>
    <property type="molecule type" value="Genomic_DNA"/>
</dbReference>
<dbReference type="PRINTS" id="PR01011">
    <property type="entry name" value="GLUTPROXDASE"/>
</dbReference>
<comment type="similarity">
    <text evidence="1 5">Belongs to the glutathione peroxidase family.</text>
</comment>
<dbReference type="OrthoDB" id="9785502at2"/>
<evidence type="ECO:0000256" key="4">
    <source>
        <dbReference type="PIRSR" id="PIRSR000303-1"/>
    </source>
</evidence>
<accession>A0A4Z0C528</accession>
<reference evidence="8 9" key="1">
    <citation type="submission" date="2019-03" db="EMBL/GenBank/DDBJ databases">
        <title>Ramlibacter henchirensis DSM 14656, whole genome shotgun sequence.</title>
        <authorList>
            <person name="Zhang X."/>
            <person name="Feng G."/>
            <person name="Zhu H."/>
        </authorList>
    </citation>
    <scope>NUCLEOTIDE SEQUENCE [LARGE SCALE GENOMIC DNA]</scope>
    <source>
        <strain evidence="8 9">DSM 14656</strain>
    </source>
</reference>
<keyword evidence="3 5" id="KW-0560">Oxidoreductase</keyword>
<dbReference type="PIRSF" id="PIRSF000303">
    <property type="entry name" value="Glutathion_perox"/>
    <property type="match status" value="1"/>
</dbReference>
<dbReference type="GO" id="GO:0004601">
    <property type="term" value="F:peroxidase activity"/>
    <property type="evidence" value="ECO:0007669"/>
    <property type="project" value="UniProtKB-KW"/>
</dbReference>
<evidence type="ECO:0000259" key="7">
    <source>
        <dbReference type="PROSITE" id="PS51352"/>
    </source>
</evidence>
<comment type="caution">
    <text evidence="8">The sequence shown here is derived from an EMBL/GenBank/DDBJ whole genome shotgun (WGS) entry which is preliminary data.</text>
</comment>
<feature type="domain" description="Thioredoxin" evidence="7">
    <location>
        <begin position="12"/>
        <end position="188"/>
    </location>
</feature>
<dbReference type="PROSITE" id="PS00460">
    <property type="entry name" value="GLUTATHIONE_PEROXID_1"/>
    <property type="match status" value="1"/>
</dbReference>
<name>A0A4Z0C528_9BURK</name>
<gene>
    <name evidence="8" type="ORF">EZ313_09565</name>
</gene>
<dbReference type="PANTHER" id="PTHR11592">
    <property type="entry name" value="GLUTATHIONE PEROXIDASE"/>
    <property type="match status" value="1"/>
</dbReference>
<keyword evidence="6" id="KW-0732">Signal</keyword>
<feature type="signal peptide" evidence="6">
    <location>
        <begin position="1"/>
        <end position="24"/>
    </location>
</feature>
<dbReference type="Gene3D" id="3.40.30.10">
    <property type="entry name" value="Glutaredoxin"/>
    <property type="match status" value="1"/>
</dbReference>
<organism evidence="8 9">
    <name type="scientific">Ramlibacter henchirensis</name>
    <dbReference type="NCBI Taxonomy" id="204072"/>
    <lineage>
        <taxon>Bacteria</taxon>
        <taxon>Pseudomonadati</taxon>
        <taxon>Pseudomonadota</taxon>
        <taxon>Betaproteobacteria</taxon>
        <taxon>Burkholderiales</taxon>
        <taxon>Comamonadaceae</taxon>
        <taxon>Ramlibacter</taxon>
    </lineage>
</organism>
<evidence type="ECO:0000256" key="2">
    <source>
        <dbReference type="ARBA" id="ARBA00022559"/>
    </source>
</evidence>
<feature type="chain" id="PRO_5021367384" description="Glutathione peroxidase" evidence="6">
    <location>
        <begin position="25"/>
        <end position="190"/>
    </location>
</feature>
<evidence type="ECO:0000256" key="5">
    <source>
        <dbReference type="RuleBase" id="RU000499"/>
    </source>
</evidence>
<dbReference type="PROSITE" id="PS51352">
    <property type="entry name" value="THIOREDOXIN_2"/>
    <property type="match status" value="1"/>
</dbReference>
<evidence type="ECO:0000313" key="9">
    <source>
        <dbReference type="Proteomes" id="UP000298180"/>
    </source>
</evidence>
<dbReference type="InterPro" id="IPR029759">
    <property type="entry name" value="GPX_AS"/>
</dbReference>
<dbReference type="CDD" id="cd00340">
    <property type="entry name" value="GSH_Peroxidase"/>
    <property type="match status" value="1"/>
</dbReference>
<dbReference type="InterPro" id="IPR036249">
    <property type="entry name" value="Thioredoxin-like_sf"/>
</dbReference>
<evidence type="ECO:0000256" key="3">
    <source>
        <dbReference type="ARBA" id="ARBA00023002"/>
    </source>
</evidence>
<evidence type="ECO:0000256" key="1">
    <source>
        <dbReference type="ARBA" id="ARBA00006926"/>
    </source>
</evidence>
<evidence type="ECO:0000313" key="8">
    <source>
        <dbReference type="EMBL" id="TFZ06847.1"/>
    </source>
</evidence>
<dbReference type="Proteomes" id="UP000298180">
    <property type="component" value="Unassembled WGS sequence"/>
</dbReference>
<keyword evidence="2 5" id="KW-0575">Peroxidase</keyword>
<dbReference type="PROSITE" id="PS51355">
    <property type="entry name" value="GLUTATHIONE_PEROXID_3"/>
    <property type="match status" value="1"/>
</dbReference>
<protein>
    <recommendedName>
        <fullName evidence="5">Glutathione peroxidase</fullName>
    </recommendedName>
</protein>
<sequence length="190" mass="20720">MLRVFVLCLAFAASAVPLPSSAQAAGSGGPGCPALLNQQFPRLQDEKQQSLCQYAGKVLLVVNTASYCGFTPQYKGLEELYSRFRDRGLVVLGFPSNDFAQERGSNQEIAEFCQNTFGVKFPMFAKTSVRGGDANPLFRELAARTGQAPRWNFHKYLIARDGSVVAQYSSMTTPQDKALLGQIEKLLGSP</sequence>
<proteinExistence type="inferred from homology"/>
<evidence type="ECO:0000256" key="6">
    <source>
        <dbReference type="SAM" id="SignalP"/>
    </source>
</evidence>
<keyword evidence="9" id="KW-1185">Reference proteome</keyword>
<dbReference type="Pfam" id="PF00255">
    <property type="entry name" value="GSHPx"/>
    <property type="match status" value="1"/>
</dbReference>
<dbReference type="PANTHER" id="PTHR11592:SF44">
    <property type="entry name" value="GLUTATHIONE PEROXIDASE"/>
    <property type="match status" value="1"/>
</dbReference>